<evidence type="ECO:0000313" key="3">
    <source>
        <dbReference type="Proteomes" id="UP000250235"/>
    </source>
</evidence>
<name>A0A2Z7D538_9LAMI</name>
<reference evidence="2 3" key="1">
    <citation type="journal article" date="2015" name="Proc. Natl. Acad. Sci. U.S.A.">
        <title>The resurrection genome of Boea hygrometrica: A blueprint for survival of dehydration.</title>
        <authorList>
            <person name="Xiao L."/>
            <person name="Yang G."/>
            <person name="Zhang L."/>
            <person name="Yang X."/>
            <person name="Zhao S."/>
            <person name="Ji Z."/>
            <person name="Zhou Q."/>
            <person name="Hu M."/>
            <person name="Wang Y."/>
            <person name="Chen M."/>
            <person name="Xu Y."/>
            <person name="Jin H."/>
            <person name="Xiao X."/>
            <person name="Hu G."/>
            <person name="Bao F."/>
            <person name="Hu Y."/>
            <person name="Wan P."/>
            <person name="Li L."/>
            <person name="Deng X."/>
            <person name="Kuang T."/>
            <person name="Xiang C."/>
            <person name="Zhu J.K."/>
            <person name="Oliver M.J."/>
            <person name="He Y."/>
        </authorList>
    </citation>
    <scope>NUCLEOTIDE SEQUENCE [LARGE SCALE GENOMIC DNA]</scope>
    <source>
        <strain evidence="3">cv. XS01</strain>
    </source>
</reference>
<protein>
    <submittedName>
        <fullName evidence="2">Plasma membrane ATPase 1-like</fullName>
    </submittedName>
</protein>
<proteinExistence type="predicted"/>
<dbReference type="EMBL" id="KQ991563">
    <property type="protein sequence ID" value="KZV51889.1"/>
    <property type="molecule type" value="Genomic_DNA"/>
</dbReference>
<organism evidence="2 3">
    <name type="scientific">Dorcoceras hygrometricum</name>
    <dbReference type="NCBI Taxonomy" id="472368"/>
    <lineage>
        <taxon>Eukaryota</taxon>
        <taxon>Viridiplantae</taxon>
        <taxon>Streptophyta</taxon>
        <taxon>Embryophyta</taxon>
        <taxon>Tracheophyta</taxon>
        <taxon>Spermatophyta</taxon>
        <taxon>Magnoliopsida</taxon>
        <taxon>eudicotyledons</taxon>
        <taxon>Gunneridae</taxon>
        <taxon>Pentapetalae</taxon>
        <taxon>asterids</taxon>
        <taxon>lamiids</taxon>
        <taxon>Lamiales</taxon>
        <taxon>Gesneriaceae</taxon>
        <taxon>Didymocarpoideae</taxon>
        <taxon>Trichosporeae</taxon>
        <taxon>Loxocarpinae</taxon>
        <taxon>Dorcoceras</taxon>
    </lineage>
</organism>
<keyword evidence="1" id="KW-0175">Coiled coil</keyword>
<feature type="coiled-coil region" evidence="1">
    <location>
        <begin position="145"/>
        <end position="172"/>
    </location>
</feature>
<sequence>MFLVDWAVKMRIRPPELETSICDAKYHVSLSTRSVLGKCVYLVTLAMSLFNLQDVCIAIGSIATLDLPMVVDLIGIYGLKGPYLCAALSSHSNPPPPPLVAATAAVCRKLFRPIFRGESVHANQVSQVIQLVVVLTQLDVAHEVTEANLVKVEEVEAEVNRLKEEVDRKKKREATQIRVYQICSEAYVSDPFRGVYNRSDQKLLRYRTERDFRLDKGTDKERKREKFVKEKDIEAHIYTKEDLRIQRSRLKHIKPVRQWIEEIQDHSYLEYTVQNAELVQSMFTYFGIKAY</sequence>
<dbReference type="Proteomes" id="UP000250235">
    <property type="component" value="Unassembled WGS sequence"/>
</dbReference>
<evidence type="ECO:0000313" key="2">
    <source>
        <dbReference type="EMBL" id="KZV51889.1"/>
    </source>
</evidence>
<keyword evidence="3" id="KW-1185">Reference proteome</keyword>
<evidence type="ECO:0000256" key="1">
    <source>
        <dbReference type="SAM" id="Coils"/>
    </source>
</evidence>
<gene>
    <name evidence="2" type="ORF">F511_13573</name>
</gene>
<dbReference type="AlphaFoldDB" id="A0A2Z7D538"/>
<accession>A0A2Z7D538</accession>